<dbReference type="OrthoDB" id="7956040at2759"/>
<evidence type="ECO:0000259" key="4">
    <source>
        <dbReference type="PROSITE" id="PS50097"/>
    </source>
</evidence>
<feature type="compositionally biased region" description="Polar residues" evidence="3">
    <location>
        <begin position="171"/>
        <end position="213"/>
    </location>
</feature>
<dbReference type="Gene3D" id="3.30.710.10">
    <property type="entry name" value="Potassium Channel Kv1.1, Chain A"/>
    <property type="match status" value="1"/>
</dbReference>
<dbReference type="Proteomes" id="UP000235965">
    <property type="component" value="Unassembled WGS sequence"/>
</dbReference>
<dbReference type="InterPro" id="IPR017956">
    <property type="entry name" value="AT_hook_DNA-bd_motif"/>
</dbReference>
<evidence type="ECO:0000313" key="6">
    <source>
        <dbReference type="Proteomes" id="UP000235965"/>
    </source>
</evidence>
<comment type="caution">
    <text evidence="5">The sequence shown here is derived from an EMBL/GenBank/DDBJ whole genome shotgun (WGS) entry which is preliminary data.</text>
</comment>
<dbReference type="GO" id="GO:0003677">
    <property type="term" value="F:DNA binding"/>
    <property type="evidence" value="ECO:0007669"/>
    <property type="project" value="InterPro"/>
</dbReference>
<feature type="compositionally biased region" description="Polar residues" evidence="3">
    <location>
        <begin position="119"/>
        <end position="132"/>
    </location>
</feature>
<feature type="compositionally biased region" description="Basic and acidic residues" evidence="3">
    <location>
        <begin position="250"/>
        <end position="265"/>
    </location>
</feature>
<dbReference type="PANTHER" id="PTHR23110:SF109">
    <property type="entry name" value="FI07618P-RELATED"/>
    <property type="match status" value="1"/>
</dbReference>
<sequence length="444" mass="49616">MLASSQQFCVKWNSYSSNLQNVFPRLLTSEHFVDITLACEGQMIKCHKVVLSACSTYFENLLVHNPCQHPIIFMKDMKHWEVQALVDFMYKGEVNVSQEELNSLLVAAEALQIRGLCGSDQSSTGKQQNLPRQQVDEIRLPAVSLPHDTVLSGRETPPFKRRRNVAEDQEQTSNKVVKNNRTSPGPTSSSTMEVNSLPVTTAPSSCNTSSETDTYSDHVENKKAVKQELDLYHSYLEGEIEADGADEDYSLEHQDDSDSNNREDALPTSPLDQPGPSGLVSNQGIATSDKATTGARWQTAADFTVTLMNEPKRKRGRPRKNEVMMVQSPQPVSLSSPTMTIIEEYIPTSLTSQQTSILSAASANFDHPQTSTPYSLMGSPPLDLFGACPNICVKRRFITPEQKQRQLELARARKKRFRERLKEKALLQQRSVAELLARKMDHSS</sequence>
<dbReference type="InterPro" id="IPR011333">
    <property type="entry name" value="SKP1/BTB/POZ_sf"/>
</dbReference>
<comment type="subcellular location">
    <subcellularLocation>
        <location evidence="1">Nucleus</location>
    </subcellularLocation>
</comment>
<dbReference type="EMBL" id="NEVH01013198">
    <property type="protein sequence ID" value="PNF30060.1"/>
    <property type="molecule type" value="Genomic_DNA"/>
</dbReference>
<evidence type="ECO:0000256" key="3">
    <source>
        <dbReference type="SAM" id="MobiDB-lite"/>
    </source>
</evidence>
<name>A0A2J7QNB0_9NEOP</name>
<dbReference type="InParanoid" id="A0A2J7QNB0"/>
<dbReference type="SUPFAM" id="SSF54695">
    <property type="entry name" value="POZ domain"/>
    <property type="match status" value="1"/>
</dbReference>
<keyword evidence="2" id="KW-0539">Nucleus</keyword>
<dbReference type="SMART" id="SM00225">
    <property type="entry name" value="BTB"/>
    <property type="match status" value="1"/>
</dbReference>
<dbReference type="Pfam" id="PF02178">
    <property type="entry name" value="AT_hook"/>
    <property type="match status" value="1"/>
</dbReference>
<dbReference type="InterPro" id="IPR051095">
    <property type="entry name" value="Dros_DevTransReg"/>
</dbReference>
<evidence type="ECO:0000256" key="1">
    <source>
        <dbReference type="ARBA" id="ARBA00004123"/>
    </source>
</evidence>
<dbReference type="PANTHER" id="PTHR23110">
    <property type="entry name" value="BTB DOMAIN TRANSCRIPTION FACTOR"/>
    <property type="match status" value="1"/>
</dbReference>
<proteinExistence type="predicted"/>
<feature type="region of interest" description="Disordered" evidence="3">
    <location>
        <begin position="144"/>
        <end position="221"/>
    </location>
</feature>
<evidence type="ECO:0000313" key="5">
    <source>
        <dbReference type="EMBL" id="PNF30060.1"/>
    </source>
</evidence>
<gene>
    <name evidence="5" type="ORF">B7P43_G05347</name>
</gene>
<protein>
    <recommendedName>
        <fullName evidence="4">BTB domain-containing protein</fullName>
    </recommendedName>
</protein>
<feature type="domain" description="BTB" evidence="4">
    <location>
        <begin position="33"/>
        <end position="98"/>
    </location>
</feature>
<feature type="region of interest" description="Disordered" evidence="3">
    <location>
        <begin position="119"/>
        <end position="138"/>
    </location>
</feature>
<accession>A0A2J7QNB0</accession>
<dbReference type="PROSITE" id="PS50097">
    <property type="entry name" value="BTB"/>
    <property type="match status" value="1"/>
</dbReference>
<evidence type="ECO:0000256" key="2">
    <source>
        <dbReference type="ARBA" id="ARBA00023242"/>
    </source>
</evidence>
<organism evidence="5 6">
    <name type="scientific">Cryptotermes secundus</name>
    <dbReference type="NCBI Taxonomy" id="105785"/>
    <lineage>
        <taxon>Eukaryota</taxon>
        <taxon>Metazoa</taxon>
        <taxon>Ecdysozoa</taxon>
        <taxon>Arthropoda</taxon>
        <taxon>Hexapoda</taxon>
        <taxon>Insecta</taxon>
        <taxon>Pterygota</taxon>
        <taxon>Neoptera</taxon>
        <taxon>Polyneoptera</taxon>
        <taxon>Dictyoptera</taxon>
        <taxon>Blattodea</taxon>
        <taxon>Blattoidea</taxon>
        <taxon>Termitoidae</taxon>
        <taxon>Kalotermitidae</taxon>
        <taxon>Cryptotermitinae</taxon>
        <taxon>Cryptotermes</taxon>
    </lineage>
</organism>
<feature type="region of interest" description="Disordered" evidence="3">
    <location>
        <begin position="250"/>
        <end position="294"/>
    </location>
</feature>
<feature type="compositionally biased region" description="Polar residues" evidence="3">
    <location>
        <begin position="279"/>
        <end position="291"/>
    </location>
</feature>
<dbReference type="AlphaFoldDB" id="A0A2J7QNB0"/>
<dbReference type="InterPro" id="IPR000210">
    <property type="entry name" value="BTB/POZ_dom"/>
</dbReference>
<dbReference type="Pfam" id="PF00651">
    <property type="entry name" value="BTB"/>
    <property type="match status" value="1"/>
</dbReference>
<dbReference type="CDD" id="cd18315">
    <property type="entry name" value="BTB_POZ_BAB-like"/>
    <property type="match status" value="1"/>
</dbReference>
<dbReference type="GO" id="GO:0005634">
    <property type="term" value="C:nucleus"/>
    <property type="evidence" value="ECO:0007669"/>
    <property type="project" value="UniProtKB-SubCell"/>
</dbReference>
<keyword evidence="6" id="KW-1185">Reference proteome</keyword>
<dbReference type="GO" id="GO:0006357">
    <property type="term" value="P:regulation of transcription by RNA polymerase II"/>
    <property type="evidence" value="ECO:0007669"/>
    <property type="project" value="TreeGrafter"/>
</dbReference>
<reference evidence="5 6" key="1">
    <citation type="submission" date="2017-12" db="EMBL/GenBank/DDBJ databases">
        <title>Hemimetabolous genomes reveal molecular basis of termite eusociality.</title>
        <authorList>
            <person name="Harrison M.C."/>
            <person name="Jongepier E."/>
            <person name="Robertson H.M."/>
            <person name="Arning N."/>
            <person name="Bitard-Feildel T."/>
            <person name="Chao H."/>
            <person name="Childers C.P."/>
            <person name="Dinh H."/>
            <person name="Doddapaneni H."/>
            <person name="Dugan S."/>
            <person name="Gowin J."/>
            <person name="Greiner C."/>
            <person name="Han Y."/>
            <person name="Hu H."/>
            <person name="Hughes D.S.T."/>
            <person name="Huylmans A.-K."/>
            <person name="Kemena C."/>
            <person name="Kremer L.P.M."/>
            <person name="Lee S.L."/>
            <person name="Lopez-Ezquerra A."/>
            <person name="Mallet L."/>
            <person name="Monroy-Kuhn J.M."/>
            <person name="Moser A."/>
            <person name="Murali S.C."/>
            <person name="Muzny D.M."/>
            <person name="Otani S."/>
            <person name="Piulachs M.-D."/>
            <person name="Poelchau M."/>
            <person name="Qu J."/>
            <person name="Schaub F."/>
            <person name="Wada-Katsumata A."/>
            <person name="Worley K.C."/>
            <person name="Xie Q."/>
            <person name="Ylla G."/>
            <person name="Poulsen M."/>
            <person name="Gibbs R.A."/>
            <person name="Schal C."/>
            <person name="Richards S."/>
            <person name="Belles X."/>
            <person name="Korb J."/>
            <person name="Bornberg-Bauer E."/>
        </authorList>
    </citation>
    <scope>NUCLEOTIDE SEQUENCE [LARGE SCALE GENOMIC DNA]</scope>
    <source>
        <tissue evidence="5">Whole body</tissue>
    </source>
</reference>